<name>A0ABT1GWT0_9NOCA</name>
<proteinExistence type="predicted"/>
<keyword evidence="2" id="KW-0804">Transcription</keyword>
<dbReference type="PROSITE" id="PS51077">
    <property type="entry name" value="HTH_ICLR"/>
    <property type="match status" value="1"/>
</dbReference>
<comment type="caution">
    <text evidence="4">The sequence shown here is derived from an EMBL/GenBank/DDBJ whole genome shotgun (WGS) entry which is preliminary data.</text>
</comment>
<feature type="domain" description="HTH iclR-type" evidence="3">
    <location>
        <begin position="10"/>
        <end position="72"/>
    </location>
</feature>
<dbReference type="PANTHER" id="PTHR30136">
    <property type="entry name" value="HELIX-TURN-HELIX TRANSCRIPTIONAL REGULATOR, ICLR FAMILY"/>
    <property type="match status" value="1"/>
</dbReference>
<evidence type="ECO:0000256" key="1">
    <source>
        <dbReference type="ARBA" id="ARBA00023015"/>
    </source>
</evidence>
<protein>
    <submittedName>
        <fullName evidence="4">Transcriptional regulator, IclR family</fullName>
    </submittedName>
</protein>
<keyword evidence="1" id="KW-0805">Transcription regulation</keyword>
<dbReference type="RefSeq" id="WP_253653004.1">
    <property type="nucleotide sequence ID" value="NZ_BAAAOE010000004.1"/>
</dbReference>
<dbReference type="SUPFAM" id="SSF55781">
    <property type="entry name" value="GAF domain-like"/>
    <property type="match status" value="1"/>
</dbReference>
<dbReference type="SMART" id="SM00346">
    <property type="entry name" value="HTH_ICLR"/>
    <property type="match status" value="1"/>
</dbReference>
<dbReference type="Gene3D" id="1.10.10.10">
    <property type="entry name" value="Winged helix-like DNA-binding domain superfamily/Winged helix DNA-binding domain"/>
    <property type="match status" value="1"/>
</dbReference>
<evidence type="ECO:0000259" key="3">
    <source>
        <dbReference type="PROSITE" id="PS51077"/>
    </source>
</evidence>
<dbReference type="InterPro" id="IPR005471">
    <property type="entry name" value="Tscrpt_reg_IclR_N"/>
</dbReference>
<evidence type="ECO:0000313" key="4">
    <source>
        <dbReference type="EMBL" id="MCP2159434.1"/>
    </source>
</evidence>
<organism evidence="4 5">
    <name type="scientific">Williamsia serinedens</name>
    <dbReference type="NCBI Taxonomy" id="391736"/>
    <lineage>
        <taxon>Bacteria</taxon>
        <taxon>Bacillati</taxon>
        <taxon>Actinomycetota</taxon>
        <taxon>Actinomycetes</taxon>
        <taxon>Mycobacteriales</taxon>
        <taxon>Nocardiaceae</taxon>
        <taxon>Williamsia</taxon>
    </lineage>
</organism>
<accession>A0ABT1GWT0</accession>
<dbReference type="EMBL" id="JAMTCG010000001">
    <property type="protein sequence ID" value="MCP2159434.1"/>
    <property type="molecule type" value="Genomic_DNA"/>
</dbReference>
<dbReference type="Gene3D" id="3.30.450.40">
    <property type="match status" value="1"/>
</dbReference>
<sequence length="227" mass="23897">MSGFGGDGASRSVISALELIEEVAASGPGVSANELARNLGLPRSTTYRLVNLLAQEEYLVRTPDLGGFALGRKVDRLIGTAAAATVPDRVRAVLDEARSGMRFGVHLFGYMRVGTPRARITPMDIDPDYPLSDAGRILRDHRASAVGRLLLAHDSTHRSQSIGPTTQVGSLVPGFGCIAVPVLSRDGSLRGALAVAAPEHRIRAPEVILASLEPTRTTLAGLVDAMA</sequence>
<reference evidence="4 5" key="1">
    <citation type="submission" date="2022-06" db="EMBL/GenBank/DDBJ databases">
        <title>Genomic Encyclopedia of Archaeal and Bacterial Type Strains, Phase II (KMG-II): from individual species to whole genera.</title>
        <authorList>
            <person name="Goeker M."/>
        </authorList>
    </citation>
    <scope>NUCLEOTIDE SEQUENCE [LARGE SCALE GENOMIC DNA]</scope>
    <source>
        <strain evidence="4 5">DSM 45037</strain>
    </source>
</reference>
<dbReference type="PANTHER" id="PTHR30136:SF35">
    <property type="entry name" value="HTH-TYPE TRANSCRIPTIONAL REGULATOR RV1719"/>
    <property type="match status" value="1"/>
</dbReference>
<dbReference type="InterPro" id="IPR029016">
    <property type="entry name" value="GAF-like_dom_sf"/>
</dbReference>
<gene>
    <name evidence="4" type="ORF">LX12_000598</name>
</gene>
<evidence type="ECO:0000256" key="2">
    <source>
        <dbReference type="ARBA" id="ARBA00023163"/>
    </source>
</evidence>
<keyword evidence="5" id="KW-1185">Reference proteome</keyword>
<dbReference type="InterPro" id="IPR036388">
    <property type="entry name" value="WH-like_DNA-bd_sf"/>
</dbReference>
<dbReference type="SUPFAM" id="SSF46785">
    <property type="entry name" value="Winged helix' DNA-binding domain"/>
    <property type="match status" value="1"/>
</dbReference>
<dbReference type="Proteomes" id="UP001205740">
    <property type="component" value="Unassembled WGS sequence"/>
</dbReference>
<dbReference type="InterPro" id="IPR050707">
    <property type="entry name" value="HTH_MetabolicPath_Reg"/>
</dbReference>
<evidence type="ECO:0000313" key="5">
    <source>
        <dbReference type="Proteomes" id="UP001205740"/>
    </source>
</evidence>
<dbReference type="InterPro" id="IPR036390">
    <property type="entry name" value="WH_DNA-bd_sf"/>
</dbReference>
<dbReference type="Pfam" id="PF09339">
    <property type="entry name" value="HTH_IclR"/>
    <property type="match status" value="1"/>
</dbReference>